<sequence length="177" mass="19205">MRAPPPGRVQVYVGKEGFTYLGIDKLVTNDTVATIFLPADSAMLNLVSSIGKQIRYDMFDMPNNVSLNVSKLHIIPGVALKSTDLPVDKAVNATTLLGPKLKVFRAKNGTVTISVPGRKSGPNGPNVATVLEPDLPFNKAIVHIVDRVLMPPLEFVDKKTIMSLNVTYTGYEKSVDK</sequence>
<dbReference type="OrthoDB" id="544886at2759"/>
<name>A0A150H0V7_GONPE</name>
<reference evidence="3" key="1">
    <citation type="journal article" date="2016" name="Nat. Commun.">
        <title>The Gonium pectorale genome demonstrates co-option of cell cycle regulation during the evolution of multicellularity.</title>
        <authorList>
            <person name="Hanschen E.R."/>
            <person name="Marriage T.N."/>
            <person name="Ferris P.J."/>
            <person name="Hamaji T."/>
            <person name="Toyoda A."/>
            <person name="Fujiyama A."/>
            <person name="Neme R."/>
            <person name="Noguchi H."/>
            <person name="Minakuchi Y."/>
            <person name="Suzuki M."/>
            <person name="Kawai-Toyooka H."/>
            <person name="Smith D.R."/>
            <person name="Sparks H."/>
            <person name="Anderson J."/>
            <person name="Bakaric R."/>
            <person name="Luria V."/>
            <person name="Karger A."/>
            <person name="Kirschner M.W."/>
            <person name="Durand P.M."/>
            <person name="Michod R.E."/>
            <person name="Nozaki H."/>
            <person name="Olson B.J."/>
        </authorList>
    </citation>
    <scope>NUCLEOTIDE SEQUENCE [LARGE SCALE GENOMIC DNA]</scope>
    <source>
        <strain evidence="3">NIES-2863</strain>
    </source>
</reference>
<comment type="caution">
    <text evidence="2">The sequence shown here is derived from an EMBL/GenBank/DDBJ whole genome shotgun (WGS) entry which is preliminary data.</text>
</comment>
<accession>A0A150H0V7</accession>
<evidence type="ECO:0000313" key="2">
    <source>
        <dbReference type="EMBL" id="KXZ55797.1"/>
    </source>
</evidence>
<dbReference type="Gene3D" id="2.30.180.10">
    <property type="entry name" value="FAS1 domain"/>
    <property type="match status" value="1"/>
</dbReference>
<keyword evidence="3" id="KW-1185">Reference proteome</keyword>
<dbReference type="PROSITE" id="PS50213">
    <property type="entry name" value="FAS1"/>
    <property type="match status" value="1"/>
</dbReference>
<dbReference type="EMBL" id="LSYV01000003">
    <property type="protein sequence ID" value="KXZ55797.1"/>
    <property type="molecule type" value="Genomic_DNA"/>
</dbReference>
<dbReference type="AlphaFoldDB" id="A0A150H0V7"/>
<dbReference type="Proteomes" id="UP000075714">
    <property type="component" value="Unassembled WGS sequence"/>
</dbReference>
<dbReference type="InterPro" id="IPR036378">
    <property type="entry name" value="FAS1_dom_sf"/>
</dbReference>
<dbReference type="SUPFAM" id="SSF82153">
    <property type="entry name" value="FAS1 domain"/>
    <property type="match status" value="1"/>
</dbReference>
<evidence type="ECO:0000259" key="1">
    <source>
        <dbReference type="PROSITE" id="PS50213"/>
    </source>
</evidence>
<organism evidence="2 3">
    <name type="scientific">Gonium pectorale</name>
    <name type="common">Green alga</name>
    <dbReference type="NCBI Taxonomy" id="33097"/>
    <lineage>
        <taxon>Eukaryota</taxon>
        <taxon>Viridiplantae</taxon>
        <taxon>Chlorophyta</taxon>
        <taxon>core chlorophytes</taxon>
        <taxon>Chlorophyceae</taxon>
        <taxon>CS clade</taxon>
        <taxon>Chlamydomonadales</taxon>
        <taxon>Volvocaceae</taxon>
        <taxon>Gonium</taxon>
    </lineage>
</organism>
<gene>
    <name evidence="2" type="ORF">GPECTOR_2g1347</name>
</gene>
<dbReference type="InterPro" id="IPR000782">
    <property type="entry name" value="FAS1_domain"/>
</dbReference>
<dbReference type="Pfam" id="PF02469">
    <property type="entry name" value="Fasciclin"/>
    <property type="match status" value="1"/>
</dbReference>
<proteinExistence type="predicted"/>
<dbReference type="SMART" id="SM00554">
    <property type="entry name" value="FAS1"/>
    <property type="match status" value="1"/>
</dbReference>
<feature type="domain" description="FAS1" evidence="1">
    <location>
        <begin position="1"/>
        <end position="149"/>
    </location>
</feature>
<evidence type="ECO:0000313" key="3">
    <source>
        <dbReference type="Proteomes" id="UP000075714"/>
    </source>
</evidence>
<protein>
    <recommendedName>
        <fullName evidence="1">FAS1 domain-containing protein</fullName>
    </recommendedName>
</protein>